<dbReference type="SMART" id="SM00612">
    <property type="entry name" value="Kelch"/>
    <property type="match status" value="5"/>
</dbReference>
<organism evidence="3 4">
    <name type="scientific">Kalanchoe fedtschenkoi</name>
    <name type="common">Lavender scallops</name>
    <name type="synonym">South American air plant</name>
    <dbReference type="NCBI Taxonomy" id="63787"/>
    <lineage>
        <taxon>Eukaryota</taxon>
        <taxon>Viridiplantae</taxon>
        <taxon>Streptophyta</taxon>
        <taxon>Embryophyta</taxon>
        <taxon>Tracheophyta</taxon>
        <taxon>Spermatophyta</taxon>
        <taxon>Magnoliopsida</taxon>
        <taxon>eudicotyledons</taxon>
        <taxon>Gunneridae</taxon>
        <taxon>Pentapetalae</taxon>
        <taxon>Saxifragales</taxon>
        <taxon>Crassulaceae</taxon>
        <taxon>Kalanchoe</taxon>
    </lineage>
</organism>
<dbReference type="Pfam" id="PF10539">
    <property type="entry name" value="Dev_Cell_Death"/>
    <property type="match status" value="1"/>
</dbReference>
<dbReference type="InterPro" id="IPR013989">
    <property type="entry name" value="Dev_and_cell_death_domain"/>
</dbReference>
<dbReference type="InterPro" id="IPR015915">
    <property type="entry name" value="Kelch-typ_b-propeller"/>
</dbReference>
<accession>A0A7N0ZYH3</accession>
<evidence type="ECO:0000313" key="3">
    <source>
        <dbReference type="EnsemblPlants" id="Kaladp0054s0050.1.v1.1"/>
    </source>
</evidence>
<feature type="domain" description="DCD" evidence="2">
    <location>
        <begin position="14"/>
        <end position="147"/>
    </location>
</feature>
<dbReference type="Gene3D" id="2.120.10.80">
    <property type="entry name" value="Kelch-type beta propeller"/>
    <property type="match status" value="2"/>
</dbReference>
<dbReference type="PROSITE" id="PS51222">
    <property type="entry name" value="DCD"/>
    <property type="match status" value="1"/>
</dbReference>
<feature type="region of interest" description="Disordered" evidence="1">
    <location>
        <begin position="177"/>
        <end position="220"/>
    </location>
</feature>
<feature type="compositionally biased region" description="Basic and acidic residues" evidence="1">
    <location>
        <begin position="209"/>
        <end position="218"/>
    </location>
</feature>
<dbReference type="Gramene" id="Kaladp0054s0050.1.v1.1">
    <property type="protein sequence ID" value="Kaladp0054s0050.1.v1.1"/>
    <property type="gene ID" value="Kaladp0054s0050.v1.1"/>
</dbReference>
<feature type="compositionally biased region" description="Basic and acidic residues" evidence="1">
    <location>
        <begin position="177"/>
        <end position="187"/>
    </location>
</feature>
<name>A0A7N0ZYH3_KALFE</name>
<dbReference type="PANTHER" id="PTHR46034:SF7">
    <property type="entry name" value="INFLUENZA VIRUS NS1A-BINDING PROTEIN"/>
    <property type="match status" value="1"/>
</dbReference>
<evidence type="ECO:0000313" key="4">
    <source>
        <dbReference type="Proteomes" id="UP000594263"/>
    </source>
</evidence>
<dbReference type="PANTHER" id="PTHR46034">
    <property type="match status" value="1"/>
</dbReference>
<reference evidence="3" key="1">
    <citation type="submission" date="2021-01" db="UniProtKB">
        <authorList>
            <consortium name="EnsemblPlants"/>
        </authorList>
    </citation>
    <scope>IDENTIFICATION</scope>
</reference>
<dbReference type="OMA" id="FKEGQGW"/>
<keyword evidence="4" id="KW-1185">Reference proteome</keyword>
<proteinExistence type="predicted"/>
<protein>
    <recommendedName>
        <fullName evidence="2">DCD domain-containing protein</fullName>
    </recommendedName>
</protein>
<dbReference type="InterPro" id="IPR044832">
    <property type="entry name" value="NRP-like"/>
</dbReference>
<dbReference type="AlphaFoldDB" id="A0A7N0ZYH3"/>
<dbReference type="GO" id="GO:0034976">
    <property type="term" value="P:response to endoplasmic reticulum stress"/>
    <property type="evidence" value="ECO:0007669"/>
    <property type="project" value="InterPro"/>
</dbReference>
<evidence type="ECO:0000256" key="1">
    <source>
        <dbReference type="SAM" id="MobiDB-lite"/>
    </source>
</evidence>
<sequence>MGSNAANTRNLTKSQLGGVIFGCKNITMQECLHNQLFGLPASHFTYVKNIEPGLPLFLFNYSDRKLHGIFEAASPGLMNIDPYGWTLKGAERTQYPAQVQIRIRQWCRPLPEDQFKRLIADNYYSPHHFWFELDHAQTNKLISKFSSMVFAPGSYQPYYTGKQNLLFHPTPLPEVRRGNEIRKKAFPDTDITSERSTSGGSSDVAPDNDESRRKKDTAYTESVDEAEKDLIYLKLKELALNHEYLNSCLPDSTRDTFAIDRFDLNNEPETVVSSDSLLSAASDAPTSIRSSDSQPTIAQLLEEIKELKTFQSEQAKEMAQVIRRLDDADAEIRRLKDHCSLSESTSDHYLTYSGVVEPESFDENKFDPSELIYLIGGFDGKSWLSTLDVYSPSLDAKKSLSSMSWARSYAPVVKLNGEIYALGGGDGSDWCITVESYNVEADTWTLRASLNSKKGSLAAVSIGDKIFAAGGGDGQQSLSDVEMLDPDVGRWIATRSMLHKRFAPGAVQLNNAIYVTGGFDGQDYLRSVERFDPREHSWTKVESMNIKRGCHSMVVLNEKMYVMGGFDGDKMITSLEVYDPRMGIWMVSESMNHERGYSSAVVVGGGIYVIGGIQTEEKIIGIVERYEEGKGWEVTNLNAIGERCYGAALVM</sequence>
<dbReference type="EnsemblPlants" id="Kaladp0054s0050.1.v1.1">
    <property type="protein sequence ID" value="Kaladp0054s0050.1.v1.1"/>
    <property type="gene ID" value="Kaladp0054s0050.v1.1"/>
</dbReference>
<dbReference type="SUPFAM" id="SSF117281">
    <property type="entry name" value="Kelch motif"/>
    <property type="match status" value="1"/>
</dbReference>
<dbReference type="Proteomes" id="UP000594263">
    <property type="component" value="Unplaced"/>
</dbReference>
<dbReference type="InterPro" id="IPR006652">
    <property type="entry name" value="Kelch_1"/>
</dbReference>
<dbReference type="Pfam" id="PF01344">
    <property type="entry name" value="Kelch_1"/>
    <property type="match status" value="4"/>
</dbReference>
<evidence type="ECO:0000259" key="2">
    <source>
        <dbReference type="PROSITE" id="PS51222"/>
    </source>
</evidence>
<dbReference type="SMART" id="SM00767">
    <property type="entry name" value="DCD"/>
    <property type="match status" value="1"/>
</dbReference>